<dbReference type="Proteomes" id="UP000594042">
    <property type="component" value="Chromosome"/>
</dbReference>
<protein>
    <submittedName>
        <fullName evidence="1">Uncharacterized protein</fullName>
    </submittedName>
</protein>
<evidence type="ECO:0000313" key="1">
    <source>
        <dbReference type="EMBL" id="BCI62550.1"/>
    </source>
</evidence>
<accession>A0A7G1HST1</accession>
<organism evidence="1 2">
    <name type="scientific">Coprobacter secundus subsp. similis</name>
    <dbReference type="NCBI Taxonomy" id="2751153"/>
    <lineage>
        <taxon>Bacteria</taxon>
        <taxon>Pseudomonadati</taxon>
        <taxon>Bacteroidota</taxon>
        <taxon>Bacteroidia</taxon>
        <taxon>Bacteroidales</taxon>
        <taxon>Barnesiellaceae</taxon>
        <taxon>Coprobacter</taxon>
    </lineage>
</organism>
<dbReference type="EMBL" id="AP023322">
    <property type="protein sequence ID" value="BCI62550.1"/>
    <property type="molecule type" value="Genomic_DNA"/>
</dbReference>
<dbReference type="AlphaFoldDB" id="A0A7G1HST1"/>
<reference evidence="2" key="1">
    <citation type="submission" date="2020-07" db="EMBL/GenBank/DDBJ databases">
        <title>Complete genome sequencing of Coprobacter sp. strain 2CBH44.</title>
        <authorList>
            <person name="Sakamoto M."/>
            <person name="Murakami T."/>
            <person name="Mori H."/>
        </authorList>
    </citation>
    <scope>NUCLEOTIDE SEQUENCE [LARGE SCALE GENOMIC DNA]</scope>
    <source>
        <strain evidence="2">2CBH44</strain>
    </source>
</reference>
<name>A0A7G1HST1_9BACT</name>
<proteinExistence type="predicted"/>
<dbReference type="KEGG" id="copr:Cop2CBH44_09030"/>
<evidence type="ECO:0000313" key="2">
    <source>
        <dbReference type="Proteomes" id="UP000594042"/>
    </source>
</evidence>
<keyword evidence="2" id="KW-1185">Reference proteome</keyword>
<sequence length="130" mass="14875">MKKGYFSHQICYKSLLLNKHILYLSSDDNTILSILPFQQEVSLTTFCEGVLFVVIPEFEEKEQIFIDILKKQLDTNLKLTVGNAILNNPIYIDYTASEGKKCLLYSVTSVNWSTERPSQPGNIEIIKIKV</sequence>
<dbReference type="RefSeq" id="WP_021929467.1">
    <property type="nucleotide sequence ID" value="NZ_AP023322.1"/>
</dbReference>
<gene>
    <name evidence="1" type="ORF">Cop2CBH44_09030</name>
</gene>